<organism evidence="2 3">
    <name type="scientific">Legionella wadsworthii</name>
    <dbReference type="NCBI Taxonomy" id="28088"/>
    <lineage>
        <taxon>Bacteria</taxon>
        <taxon>Pseudomonadati</taxon>
        <taxon>Pseudomonadota</taxon>
        <taxon>Gammaproteobacteria</taxon>
        <taxon>Legionellales</taxon>
        <taxon>Legionellaceae</taxon>
        <taxon>Legionella</taxon>
    </lineage>
</organism>
<feature type="transmembrane region" description="Helical" evidence="1">
    <location>
        <begin position="150"/>
        <end position="170"/>
    </location>
</feature>
<dbReference type="EMBL" id="UGPB01000001">
    <property type="protein sequence ID" value="STY27968.1"/>
    <property type="molecule type" value="Genomic_DNA"/>
</dbReference>
<dbReference type="STRING" id="1122170.GCA_000701265_01686"/>
<feature type="transmembrane region" description="Helical" evidence="1">
    <location>
        <begin position="284"/>
        <end position="304"/>
    </location>
</feature>
<feature type="transmembrane region" description="Helical" evidence="1">
    <location>
        <begin position="106"/>
        <end position="130"/>
    </location>
</feature>
<dbReference type="Pfam" id="PF02592">
    <property type="entry name" value="Vut_1"/>
    <property type="match status" value="1"/>
</dbReference>
<dbReference type="Proteomes" id="UP000255297">
    <property type="component" value="Unassembled WGS sequence"/>
</dbReference>
<feature type="transmembrane region" description="Helical" evidence="1">
    <location>
        <begin position="430"/>
        <end position="449"/>
    </location>
</feature>
<feature type="transmembrane region" description="Helical" evidence="1">
    <location>
        <begin position="182"/>
        <end position="201"/>
    </location>
</feature>
<feature type="transmembrane region" description="Helical" evidence="1">
    <location>
        <begin position="75"/>
        <end position="94"/>
    </location>
</feature>
<protein>
    <submittedName>
        <fullName evidence="2">Uncharacterized ACR, YhhQ family COG1738</fullName>
    </submittedName>
</protein>
<keyword evidence="3" id="KW-1185">Reference proteome</keyword>
<proteinExistence type="predicted"/>
<name>A0A378LQ53_9GAMM</name>
<feature type="transmembrane region" description="Helical" evidence="1">
    <location>
        <begin position="46"/>
        <end position="69"/>
    </location>
</feature>
<feature type="transmembrane region" description="Helical" evidence="1">
    <location>
        <begin position="255"/>
        <end position="278"/>
    </location>
</feature>
<feature type="transmembrane region" description="Helical" evidence="1">
    <location>
        <begin position="357"/>
        <end position="377"/>
    </location>
</feature>
<evidence type="ECO:0000313" key="2">
    <source>
        <dbReference type="EMBL" id="STY27968.1"/>
    </source>
</evidence>
<keyword evidence="1" id="KW-0812">Transmembrane</keyword>
<keyword evidence="1" id="KW-1133">Transmembrane helix</keyword>
<reference evidence="2 3" key="1">
    <citation type="submission" date="2018-06" db="EMBL/GenBank/DDBJ databases">
        <authorList>
            <consortium name="Pathogen Informatics"/>
            <person name="Doyle S."/>
        </authorList>
    </citation>
    <scope>NUCLEOTIDE SEQUENCE [LARGE SCALE GENOMIC DNA]</scope>
    <source>
        <strain evidence="2 3">NCTC11532</strain>
    </source>
</reference>
<keyword evidence="1" id="KW-0472">Membrane</keyword>
<evidence type="ECO:0000313" key="3">
    <source>
        <dbReference type="Proteomes" id="UP000255297"/>
    </source>
</evidence>
<sequence>MLATINTWCYIYARISLLQGNHQQRPRQIYGNPRYMNHSLPSQRSCCFLFLSVGLITSLILLINVSFKIVLIEGLMFSVTSLICPLIAGLYLSVLRNCTIKEQRHLLNISLLTLYVFCIGVYILINLPAAEYMHNNPVYQIIFEDIPKKFFATTIAFALSFYLPHLMFYPKTKKRLPSPKQCMLLAVLGGICFFTLDFFLLFSGTHLPSYKHIFIDSFMIASIILLLIGVFYLAFLLKYQNMPVNPDKGKETLPLYHYFICVSMVVMLICLACEYRIVTIINKSMVLSASSLFFPIALAISTILGELWGYRVNLKLCFILLASQFTFDILLMGIVALPSPTFFNLNPFYNYIMLKRLPTASLTLFIAFISNALLLHFLKKPKWGSNRPLRIFIANFCSNSLLCFIDYSLLFGGVYPYEQIQSLVLNVWHYKLVMALASLPIILGFCAHIEKNRPRVLQFE</sequence>
<gene>
    <name evidence="2" type="ORF">NCTC11532_00129</name>
</gene>
<dbReference type="AlphaFoldDB" id="A0A378LQ53"/>
<evidence type="ECO:0000256" key="1">
    <source>
        <dbReference type="SAM" id="Phobius"/>
    </source>
</evidence>
<accession>A0A378LQ53</accession>
<feature type="transmembrane region" description="Helical" evidence="1">
    <location>
        <begin position="213"/>
        <end position="235"/>
    </location>
</feature>
<feature type="transmembrane region" description="Helical" evidence="1">
    <location>
        <begin position="389"/>
        <end position="410"/>
    </location>
</feature>
<feature type="transmembrane region" description="Helical" evidence="1">
    <location>
        <begin position="316"/>
        <end position="337"/>
    </location>
</feature>
<dbReference type="InterPro" id="IPR003744">
    <property type="entry name" value="YhhQ"/>
</dbReference>